<evidence type="ECO:0000313" key="11">
    <source>
        <dbReference type="EMBL" id="MBB5218692.1"/>
    </source>
</evidence>
<feature type="transmembrane region" description="Helical" evidence="10">
    <location>
        <begin position="281"/>
        <end position="298"/>
    </location>
</feature>
<evidence type="ECO:0000256" key="5">
    <source>
        <dbReference type="ARBA" id="ARBA00022692"/>
    </source>
</evidence>
<accession>A0A840SH10</accession>
<keyword evidence="5 10" id="KW-0812">Transmembrane</keyword>
<feature type="transmembrane region" description="Helical" evidence="10">
    <location>
        <begin position="129"/>
        <end position="149"/>
    </location>
</feature>
<dbReference type="EMBL" id="JACHFR010000002">
    <property type="protein sequence ID" value="MBB5218692.1"/>
    <property type="molecule type" value="Genomic_DNA"/>
</dbReference>
<evidence type="ECO:0000256" key="10">
    <source>
        <dbReference type="SAM" id="Phobius"/>
    </source>
</evidence>
<keyword evidence="7" id="KW-0406">Ion transport</keyword>
<feature type="transmembrane region" description="Helical" evidence="10">
    <location>
        <begin position="191"/>
        <end position="212"/>
    </location>
</feature>
<feature type="transmembrane region" description="Helical" evidence="10">
    <location>
        <begin position="21"/>
        <end position="39"/>
    </location>
</feature>
<evidence type="ECO:0000256" key="4">
    <source>
        <dbReference type="ARBA" id="ARBA00022475"/>
    </source>
</evidence>
<keyword evidence="2" id="KW-0813">Transport</keyword>
<dbReference type="Proteomes" id="UP000578697">
    <property type="component" value="Unassembled WGS sequence"/>
</dbReference>
<feature type="transmembrane region" description="Helical" evidence="10">
    <location>
        <begin position="354"/>
        <end position="373"/>
    </location>
</feature>
<evidence type="ECO:0000313" key="12">
    <source>
        <dbReference type="Proteomes" id="UP000578697"/>
    </source>
</evidence>
<comment type="subcellular location">
    <subcellularLocation>
        <location evidence="1">Cell membrane</location>
        <topology evidence="1">Multi-pass membrane protein</topology>
    </subcellularLocation>
</comment>
<feature type="transmembrane region" description="Helical" evidence="10">
    <location>
        <begin position="156"/>
        <end position="179"/>
    </location>
</feature>
<sequence>MKLEKFYSSVFKIALPIILQNMLMTLVNMLDTIMIGRLGKVEIAAVGLGNQIFFLLNMVLFGISSGGSIFIAQYFGKKDFAGIKRTVGIMVTFSFIAALIFSVGAIFFPSALMRFYSKDAAVLALGEEYLRTVGLSYILIALSFPFQFAFRSTNHVILPTVTTAVAFLVNAVLNYLLIFGFGSVSPMGVKGAAIATVISRFLEFAILIVYSYRKKFSGCGSFKELFCFDSSALAKFFKIALPVILNESLWGFGVTMQNSIFSHAGTDIIAAFNITGSISQLTWVFFIGVGNAAGIIIGHKIGEGNHDLAKAYAHRFAWFMPLCAVFLGMLLFPLSALLPLLFKVGPEVITQAQRMLYILMCLYPVNAFNMFFIVGLCRSGGDTVYAAVNDIGWMYLISIPLACVVAFVLHAPGYLIYMAICTEQIFKASAGLLRLKSGKWYKVLS</sequence>
<evidence type="ECO:0000256" key="3">
    <source>
        <dbReference type="ARBA" id="ARBA00022449"/>
    </source>
</evidence>
<proteinExistence type="predicted"/>
<evidence type="ECO:0000256" key="2">
    <source>
        <dbReference type="ARBA" id="ARBA00022448"/>
    </source>
</evidence>
<comment type="caution">
    <text evidence="11">The sequence shown here is derived from an EMBL/GenBank/DDBJ whole genome shotgun (WGS) entry which is preliminary data.</text>
</comment>
<dbReference type="InterPro" id="IPR048279">
    <property type="entry name" value="MdtK-like"/>
</dbReference>
<name>A0A840SH10_9SPIR</name>
<dbReference type="NCBIfam" id="TIGR00797">
    <property type="entry name" value="matE"/>
    <property type="match status" value="1"/>
</dbReference>
<feature type="transmembrane region" description="Helical" evidence="10">
    <location>
        <begin position="51"/>
        <end position="75"/>
    </location>
</feature>
<dbReference type="PANTHER" id="PTHR43298">
    <property type="entry name" value="MULTIDRUG RESISTANCE PROTEIN NORM-RELATED"/>
    <property type="match status" value="1"/>
</dbReference>
<gene>
    <name evidence="11" type="ORF">HNP77_001061</name>
</gene>
<keyword evidence="8 10" id="KW-0472">Membrane</keyword>
<dbReference type="RefSeq" id="WP_184652140.1">
    <property type="nucleotide sequence ID" value="NZ_JACHFR010000002.1"/>
</dbReference>
<keyword evidence="6 10" id="KW-1133">Transmembrane helix</keyword>
<protein>
    <recommendedName>
        <fullName evidence="9">Multidrug-efflux transporter</fullName>
    </recommendedName>
</protein>
<feature type="transmembrane region" description="Helical" evidence="10">
    <location>
        <begin position="393"/>
        <end position="417"/>
    </location>
</feature>
<feature type="transmembrane region" description="Helical" evidence="10">
    <location>
        <begin position="87"/>
        <end position="109"/>
    </location>
</feature>
<evidence type="ECO:0000256" key="6">
    <source>
        <dbReference type="ARBA" id="ARBA00022989"/>
    </source>
</evidence>
<feature type="transmembrane region" description="Helical" evidence="10">
    <location>
        <begin position="318"/>
        <end position="342"/>
    </location>
</feature>
<dbReference type="PANTHER" id="PTHR43298:SF2">
    <property type="entry name" value="FMN_FAD EXPORTER YEEO-RELATED"/>
    <property type="match status" value="1"/>
</dbReference>
<keyword evidence="12" id="KW-1185">Reference proteome</keyword>
<keyword evidence="3" id="KW-0050">Antiport</keyword>
<reference evidence="11 12" key="1">
    <citation type="submission" date="2020-08" db="EMBL/GenBank/DDBJ databases">
        <title>Genomic Encyclopedia of Type Strains, Phase IV (KMG-IV): sequencing the most valuable type-strain genomes for metagenomic binning, comparative biology and taxonomic classification.</title>
        <authorList>
            <person name="Goeker M."/>
        </authorList>
    </citation>
    <scope>NUCLEOTIDE SEQUENCE [LARGE SCALE GENOMIC DNA]</scope>
    <source>
        <strain evidence="11 12">DSM 103679</strain>
    </source>
</reference>
<keyword evidence="4" id="KW-1003">Cell membrane</keyword>
<dbReference type="GO" id="GO:0042910">
    <property type="term" value="F:xenobiotic transmembrane transporter activity"/>
    <property type="evidence" value="ECO:0007669"/>
    <property type="project" value="InterPro"/>
</dbReference>
<organism evidence="11 12">
    <name type="scientific">Treponema rectale</name>
    <dbReference type="NCBI Taxonomy" id="744512"/>
    <lineage>
        <taxon>Bacteria</taxon>
        <taxon>Pseudomonadati</taxon>
        <taxon>Spirochaetota</taxon>
        <taxon>Spirochaetia</taxon>
        <taxon>Spirochaetales</taxon>
        <taxon>Treponemataceae</taxon>
        <taxon>Treponema</taxon>
    </lineage>
</organism>
<dbReference type="Pfam" id="PF01554">
    <property type="entry name" value="MatE"/>
    <property type="match status" value="2"/>
</dbReference>
<dbReference type="InterPro" id="IPR050222">
    <property type="entry name" value="MATE_MdtK"/>
</dbReference>
<dbReference type="GO" id="GO:0006811">
    <property type="term" value="P:monoatomic ion transport"/>
    <property type="evidence" value="ECO:0007669"/>
    <property type="project" value="UniProtKB-KW"/>
</dbReference>
<dbReference type="GO" id="GO:0015297">
    <property type="term" value="F:antiporter activity"/>
    <property type="evidence" value="ECO:0007669"/>
    <property type="project" value="UniProtKB-KW"/>
</dbReference>
<evidence type="ECO:0000256" key="9">
    <source>
        <dbReference type="ARBA" id="ARBA00031636"/>
    </source>
</evidence>
<dbReference type="AlphaFoldDB" id="A0A840SH10"/>
<dbReference type="GO" id="GO:0005886">
    <property type="term" value="C:plasma membrane"/>
    <property type="evidence" value="ECO:0007669"/>
    <property type="project" value="UniProtKB-SubCell"/>
</dbReference>
<dbReference type="CDD" id="cd13134">
    <property type="entry name" value="MATE_like_8"/>
    <property type="match status" value="1"/>
</dbReference>
<dbReference type="InterPro" id="IPR002528">
    <property type="entry name" value="MATE_fam"/>
</dbReference>
<evidence type="ECO:0000256" key="8">
    <source>
        <dbReference type="ARBA" id="ARBA00023136"/>
    </source>
</evidence>
<dbReference type="PIRSF" id="PIRSF006603">
    <property type="entry name" value="DinF"/>
    <property type="match status" value="1"/>
</dbReference>
<evidence type="ECO:0000256" key="7">
    <source>
        <dbReference type="ARBA" id="ARBA00023065"/>
    </source>
</evidence>
<evidence type="ECO:0000256" key="1">
    <source>
        <dbReference type="ARBA" id="ARBA00004651"/>
    </source>
</evidence>